<sequence>MALHHLLTLAFGLLGNIVSFMVFLAPMPTFYTIYKKKTTEGFQALPYVVALFSCMLWIYYALLKQDATFLITINSVGCLIETAYLAIFLFYAPKMARISTLKLLLLLNVLGYGLMLVLTLFLAKGEKRLKVVGWICLVFNLTVFAAPLCILKKVIRTKSVEFMPFPLSFFLTLGAVMWFFYGYLLKDYNIAFPNILGFIFGIVQMVLYIVYKNAKKVLLEEPSKVQELSDHIIDVIKVSTMVCPELSPVVVLQPNDIDLIELVLDPTNIVKEIKTEETKEDMDDASTKV</sequence>
<comment type="function">
    <text evidence="10">Mediates both low-affinity uptake and efflux of sugar across the membrane.</text>
</comment>
<keyword evidence="3 10" id="KW-0813">Transport</keyword>
<comment type="caution">
    <text evidence="11">The sequence shown here is derived from an EMBL/GenBank/DDBJ whole genome shotgun (WGS) entry which is preliminary data.</text>
</comment>
<dbReference type="AlphaFoldDB" id="A0AAW1WPE3"/>
<comment type="subcellular location">
    <subcellularLocation>
        <location evidence="1 10">Cell membrane</location>
        <topology evidence="1 10">Multi-pass membrane protein</topology>
    </subcellularLocation>
</comment>
<evidence type="ECO:0000256" key="4">
    <source>
        <dbReference type="ARBA" id="ARBA00022475"/>
    </source>
</evidence>
<dbReference type="EMBL" id="JBEDUW010000005">
    <property type="protein sequence ID" value="KAK9926581.1"/>
    <property type="molecule type" value="Genomic_DNA"/>
</dbReference>
<keyword evidence="9 10" id="KW-0472">Membrane</keyword>
<dbReference type="PANTHER" id="PTHR10791:SF163">
    <property type="entry name" value="BIDIRECTIONAL SUGAR TRANSPORTER SWEET"/>
    <property type="match status" value="1"/>
</dbReference>
<keyword evidence="12" id="KW-1185">Reference proteome</keyword>
<feature type="transmembrane region" description="Helical" evidence="10">
    <location>
        <begin position="103"/>
        <end position="125"/>
    </location>
</feature>
<dbReference type="Pfam" id="PF03083">
    <property type="entry name" value="MtN3_slv"/>
    <property type="match status" value="2"/>
</dbReference>
<feature type="transmembrane region" description="Helical" evidence="10">
    <location>
        <begin position="131"/>
        <end position="151"/>
    </location>
</feature>
<dbReference type="InterPro" id="IPR047664">
    <property type="entry name" value="SWEET"/>
</dbReference>
<gene>
    <name evidence="11" type="ORF">M0R45_023802</name>
</gene>
<evidence type="ECO:0000313" key="12">
    <source>
        <dbReference type="Proteomes" id="UP001457282"/>
    </source>
</evidence>
<evidence type="ECO:0000256" key="3">
    <source>
        <dbReference type="ARBA" id="ARBA00022448"/>
    </source>
</evidence>
<keyword evidence="4" id="KW-1003">Cell membrane</keyword>
<keyword evidence="6 10" id="KW-0812">Transmembrane</keyword>
<dbReference type="GO" id="GO:0051119">
    <property type="term" value="F:sugar transmembrane transporter activity"/>
    <property type="evidence" value="ECO:0007669"/>
    <property type="project" value="InterPro"/>
</dbReference>
<feature type="transmembrane region" description="Helical" evidence="10">
    <location>
        <begin position="6"/>
        <end position="24"/>
    </location>
</feature>
<feature type="transmembrane region" description="Helical" evidence="10">
    <location>
        <begin position="44"/>
        <end position="63"/>
    </location>
</feature>
<evidence type="ECO:0000256" key="5">
    <source>
        <dbReference type="ARBA" id="ARBA00022597"/>
    </source>
</evidence>
<keyword evidence="7" id="KW-0677">Repeat</keyword>
<dbReference type="InterPro" id="IPR004316">
    <property type="entry name" value="SWEET_rpt"/>
</dbReference>
<evidence type="ECO:0000256" key="8">
    <source>
        <dbReference type="ARBA" id="ARBA00022989"/>
    </source>
</evidence>
<feature type="transmembrane region" description="Helical" evidence="10">
    <location>
        <begin position="69"/>
        <end position="91"/>
    </location>
</feature>
<keyword evidence="5 10" id="KW-0762">Sugar transport</keyword>
<proteinExistence type="inferred from homology"/>
<evidence type="ECO:0000256" key="10">
    <source>
        <dbReference type="RuleBase" id="RU910715"/>
    </source>
</evidence>
<protein>
    <recommendedName>
        <fullName evidence="10">Bidirectional sugar transporter SWEET</fullName>
    </recommendedName>
</protein>
<dbReference type="Proteomes" id="UP001457282">
    <property type="component" value="Unassembled WGS sequence"/>
</dbReference>
<reference evidence="11 12" key="1">
    <citation type="journal article" date="2023" name="G3 (Bethesda)">
        <title>A chromosome-length genome assembly and annotation of blackberry (Rubus argutus, cv. 'Hillquist').</title>
        <authorList>
            <person name="Bruna T."/>
            <person name="Aryal R."/>
            <person name="Dudchenko O."/>
            <person name="Sargent D.J."/>
            <person name="Mead D."/>
            <person name="Buti M."/>
            <person name="Cavallini A."/>
            <person name="Hytonen T."/>
            <person name="Andres J."/>
            <person name="Pham M."/>
            <person name="Weisz D."/>
            <person name="Mascagni F."/>
            <person name="Usai G."/>
            <person name="Natali L."/>
            <person name="Bassil N."/>
            <person name="Fernandez G.E."/>
            <person name="Lomsadze A."/>
            <person name="Armour M."/>
            <person name="Olukolu B."/>
            <person name="Poorten T."/>
            <person name="Britton C."/>
            <person name="Davik J."/>
            <person name="Ashrafi H."/>
            <person name="Aiden E.L."/>
            <person name="Borodovsky M."/>
            <person name="Worthington M."/>
        </authorList>
    </citation>
    <scope>NUCLEOTIDE SEQUENCE [LARGE SCALE GENOMIC DNA]</scope>
    <source>
        <strain evidence="11">PI 553951</strain>
    </source>
</reference>
<evidence type="ECO:0000256" key="2">
    <source>
        <dbReference type="ARBA" id="ARBA00007809"/>
    </source>
</evidence>
<evidence type="ECO:0000313" key="11">
    <source>
        <dbReference type="EMBL" id="KAK9926581.1"/>
    </source>
</evidence>
<feature type="transmembrane region" description="Helical" evidence="10">
    <location>
        <begin position="190"/>
        <end position="211"/>
    </location>
</feature>
<name>A0AAW1WPE3_RUBAR</name>
<evidence type="ECO:0000256" key="6">
    <source>
        <dbReference type="ARBA" id="ARBA00022692"/>
    </source>
</evidence>
<dbReference type="GO" id="GO:0008515">
    <property type="term" value="F:sucrose transmembrane transporter activity"/>
    <property type="evidence" value="ECO:0007669"/>
    <property type="project" value="UniProtKB-ARBA"/>
</dbReference>
<dbReference type="GO" id="GO:0005886">
    <property type="term" value="C:plasma membrane"/>
    <property type="evidence" value="ECO:0007669"/>
    <property type="project" value="UniProtKB-SubCell"/>
</dbReference>
<keyword evidence="8 10" id="KW-1133">Transmembrane helix</keyword>
<dbReference type="FunFam" id="1.20.1280.290:FF:000001">
    <property type="entry name" value="Bidirectional sugar transporter SWEET"/>
    <property type="match status" value="1"/>
</dbReference>
<comment type="similarity">
    <text evidence="2 10">Belongs to the SWEET sugar transporter family.</text>
</comment>
<dbReference type="PANTHER" id="PTHR10791">
    <property type="entry name" value="RAG1-ACTIVATING PROTEIN 1"/>
    <property type="match status" value="1"/>
</dbReference>
<evidence type="ECO:0000256" key="1">
    <source>
        <dbReference type="ARBA" id="ARBA00004651"/>
    </source>
</evidence>
<evidence type="ECO:0000256" key="7">
    <source>
        <dbReference type="ARBA" id="ARBA00022737"/>
    </source>
</evidence>
<dbReference type="FunFam" id="1.20.1280.290:FF:000003">
    <property type="entry name" value="Bidirectional sugar transporter SWEET"/>
    <property type="match status" value="1"/>
</dbReference>
<dbReference type="Gene3D" id="1.20.1280.290">
    <property type="match status" value="2"/>
</dbReference>
<organism evidence="11 12">
    <name type="scientific">Rubus argutus</name>
    <name type="common">Southern blackberry</name>
    <dbReference type="NCBI Taxonomy" id="59490"/>
    <lineage>
        <taxon>Eukaryota</taxon>
        <taxon>Viridiplantae</taxon>
        <taxon>Streptophyta</taxon>
        <taxon>Embryophyta</taxon>
        <taxon>Tracheophyta</taxon>
        <taxon>Spermatophyta</taxon>
        <taxon>Magnoliopsida</taxon>
        <taxon>eudicotyledons</taxon>
        <taxon>Gunneridae</taxon>
        <taxon>Pentapetalae</taxon>
        <taxon>rosids</taxon>
        <taxon>fabids</taxon>
        <taxon>Rosales</taxon>
        <taxon>Rosaceae</taxon>
        <taxon>Rosoideae</taxon>
        <taxon>Rosoideae incertae sedis</taxon>
        <taxon>Rubus</taxon>
    </lineage>
</organism>
<evidence type="ECO:0000256" key="9">
    <source>
        <dbReference type="ARBA" id="ARBA00023136"/>
    </source>
</evidence>
<feature type="transmembrane region" description="Helical" evidence="10">
    <location>
        <begin position="163"/>
        <end position="184"/>
    </location>
</feature>
<accession>A0AAW1WPE3</accession>